<dbReference type="PANTHER" id="PTHR15160:SF1">
    <property type="entry name" value="VON HIPPEL-LINDAU DISEASE TUMOR SUPPRESSOR"/>
    <property type="match status" value="1"/>
</dbReference>
<evidence type="ECO:0000313" key="2">
    <source>
        <dbReference type="EMBL" id="SVC47071.1"/>
    </source>
</evidence>
<dbReference type="Gene3D" id="3.10.690.10">
    <property type="entry name" value="Bifunctional nuclease domain"/>
    <property type="match status" value="1"/>
</dbReference>
<dbReference type="PANTHER" id="PTHR15160">
    <property type="entry name" value="VON HIPPEL-LINDAU PROTEIN"/>
    <property type="match status" value="1"/>
</dbReference>
<sequence length="164" mass="18536">MKLIQLDITELKQSDSQNNAYVLLLKEMKGERLLPIVIGWCEARSIALALDNNESPERPLTHDLFLSLGDKYDISIGKVIIHTLSEGIFHASFFAKLKNKEEVEIDARTSDAIALAVRFKCPIFTYEQVLSKAGILLDKSLEKKIAIKEVEEEQEEQGLKSYSL</sequence>
<dbReference type="InterPro" id="IPR003729">
    <property type="entry name" value="Bi_nuclease_dom"/>
</dbReference>
<dbReference type="AlphaFoldDB" id="A0A382MIH0"/>
<name>A0A382MIH0_9ZZZZ</name>
<dbReference type="Pfam" id="PF02577">
    <property type="entry name" value="BFN_dom"/>
    <property type="match status" value="1"/>
</dbReference>
<dbReference type="GO" id="GO:0004518">
    <property type="term" value="F:nuclease activity"/>
    <property type="evidence" value="ECO:0007669"/>
    <property type="project" value="InterPro"/>
</dbReference>
<reference evidence="2" key="1">
    <citation type="submission" date="2018-05" db="EMBL/GenBank/DDBJ databases">
        <authorList>
            <person name="Lanie J.A."/>
            <person name="Ng W.-L."/>
            <person name="Kazmierczak K.M."/>
            <person name="Andrzejewski T.M."/>
            <person name="Davidsen T.M."/>
            <person name="Wayne K.J."/>
            <person name="Tettelin H."/>
            <person name="Glass J.I."/>
            <person name="Rusch D."/>
            <person name="Podicherti R."/>
            <person name="Tsui H.-C.T."/>
            <person name="Winkler M.E."/>
        </authorList>
    </citation>
    <scope>NUCLEOTIDE SEQUENCE</scope>
</reference>
<dbReference type="PROSITE" id="PS51658">
    <property type="entry name" value="BFN"/>
    <property type="match status" value="1"/>
</dbReference>
<feature type="domain" description="BFN" evidence="1">
    <location>
        <begin position="3"/>
        <end position="137"/>
    </location>
</feature>
<feature type="non-terminal residue" evidence="2">
    <location>
        <position position="164"/>
    </location>
</feature>
<dbReference type="EMBL" id="UINC01093002">
    <property type="protein sequence ID" value="SVC47071.1"/>
    <property type="molecule type" value="Genomic_DNA"/>
</dbReference>
<dbReference type="SUPFAM" id="SSF103256">
    <property type="entry name" value="Hypothetical protein TM0160"/>
    <property type="match status" value="1"/>
</dbReference>
<accession>A0A382MIH0</accession>
<evidence type="ECO:0000259" key="1">
    <source>
        <dbReference type="PROSITE" id="PS51658"/>
    </source>
</evidence>
<proteinExistence type="predicted"/>
<organism evidence="2">
    <name type="scientific">marine metagenome</name>
    <dbReference type="NCBI Taxonomy" id="408172"/>
    <lineage>
        <taxon>unclassified sequences</taxon>
        <taxon>metagenomes</taxon>
        <taxon>ecological metagenomes</taxon>
    </lineage>
</organism>
<dbReference type="InterPro" id="IPR036104">
    <property type="entry name" value="BFN_sf"/>
</dbReference>
<gene>
    <name evidence="2" type="ORF">METZ01_LOCUS299925</name>
</gene>
<protein>
    <recommendedName>
        <fullName evidence="1">BFN domain-containing protein</fullName>
    </recommendedName>
</protein>